<proteinExistence type="predicted"/>
<dbReference type="GO" id="GO:0051537">
    <property type="term" value="F:2 iron, 2 sulfur cluster binding"/>
    <property type="evidence" value="ECO:0007669"/>
    <property type="project" value="InterPro"/>
</dbReference>
<dbReference type="OrthoDB" id="5181364at2"/>
<evidence type="ECO:0000313" key="2">
    <source>
        <dbReference type="EMBL" id="AXI76981.1"/>
    </source>
</evidence>
<evidence type="ECO:0000259" key="1">
    <source>
        <dbReference type="Pfam" id="PF11575"/>
    </source>
</evidence>
<gene>
    <name evidence="2" type="ORF">C7M71_005470</name>
</gene>
<dbReference type="KEGG" id="stri:C7M71_005470"/>
<dbReference type="EMBL" id="CP031264">
    <property type="protein sequence ID" value="AXI76981.1"/>
    <property type="molecule type" value="Genomic_DNA"/>
</dbReference>
<evidence type="ECO:0000313" key="3">
    <source>
        <dbReference type="Proteomes" id="UP000249340"/>
    </source>
</evidence>
<reference evidence="3" key="1">
    <citation type="submission" date="2018-07" db="EMBL/GenBank/DDBJ databases">
        <title>Streptacidiphilus bronchialis DSM 106435 chromosome.</title>
        <authorList>
            <person name="Batra D."/>
            <person name="Gulvik C.A."/>
        </authorList>
    </citation>
    <scope>NUCLEOTIDE SEQUENCE [LARGE SCALE GENOMIC DNA]</scope>
    <source>
        <strain evidence="3">DSM 106435</strain>
    </source>
</reference>
<dbReference type="Pfam" id="PF11575">
    <property type="entry name" value="FhuF_C"/>
    <property type="match status" value="1"/>
</dbReference>
<dbReference type="InterPro" id="IPR024726">
    <property type="entry name" value="FhuF_C"/>
</dbReference>
<organism evidence="2 3">
    <name type="scientific">Peterkaempfera bronchialis</name>
    <dbReference type="NCBI Taxonomy" id="2126346"/>
    <lineage>
        <taxon>Bacteria</taxon>
        <taxon>Bacillati</taxon>
        <taxon>Actinomycetota</taxon>
        <taxon>Actinomycetes</taxon>
        <taxon>Kitasatosporales</taxon>
        <taxon>Streptomycetaceae</taxon>
        <taxon>Peterkaempfera</taxon>
    </lineage>
</organism>
<dbReference type="RefSeq" id="WP_111492389.1">
    <property type="nucleotide sequence ID" value="NZ_CP031264.1"/>
</dbReference>
<sequence>MHVASSTLPLPASGVRPCADAYRRLAQVFPGLRVELAASRSGSGWTRVADLVGDPAVLGELIAAEEARGLAEYGEPLRPDVAASFCLHRYAWPVCLLFSLPWFLERRVPRLPVAAVSVNRDAGRMTAAVESFACLPDDPAAGLPGARVVADEAALRAELLAAVAEHLEPVLTAFRPRLRRGPRTLWGMATDELVEGLWYLGSLLGEEERAAAELSALLPGSTPPFAGGADFRHLDQGPDRAPMRTRTRVSCCLYYTVRPAEVCFSCPRNCGLTRADQ</sequence>
<dbReference type="AlphaFoldDB" id="A0A345STC6"/>
<feature type="domain" description="Ferric siderophore reductase C-terminal" evidence="1">
    <location>
        <begin position="248"/>
        <end position="268"/>
    </location>
</feature>
<protein>
    <submittedName>
        <fullName evidence="2">(2Fe-2S)-binding protein</fullName>
    </submittedName>
</protein>
<dbReference type="Proteomes" id="UP000249340">
    <property type="component" value="Chromosome"/>
</dbReference>
<keyword evidence="3" id="KW-1185">Reference proteome</keyword>
<accession>A0A345STC6</accession>
<name>A0A345STC6_9ACTN</name>